<evidence type="ECO:0000259" key="8">
    <source>
        <dbReference type="SMART" id="SM00829"/>
    </source>
</evidence>
<keyword evidence="10" id="KW-1185">Reference proteome</keyword>
<feature type="domain" description="Enoyl reductase (ER)" evidence="8">
    <location>
        <begin position="18"/>
        <end position="345"/>
    </location>
</feature>
<keyword evidence="4 7" id="KW-0862">Zinc</keyword>
<dbReference type="GO" id="GO:0005737">
    <property type="term" value="C:cytoplasm"/>
    <property type="evidence" value="ECO:0007669"/>
    <property type="project" value="TreeGrafter"/>
</dbReference>
<accession>A0AAV9N687</accession>
<dbReference type="EMBL" id="JAVRRD010000021">
    <property type="protein sequence ID" value="KAK5048538.1"/>
    <property type="molecule type" value="Genomic_DNA"/>
</dbReference>
<organism evidence="9 10">
    <name type="scientific">Exophiala bonariae</name>
    <dbReference type="NCBI Taxonomy" id="1690606"/>
    <lineage>
        <taxon>Eukaryota</taxon>
        <taxon>Fungi</taxon>
        <taxon>Dikarya</taxon>
        <taxon>Ascomycota</taxon>
        <taxon>Pezizomycotina</taxon>
        <taxon>Eurotiomycetes</taxon>
        <taxon>Chaetothyriomycetidae</taxon>
        <taxon>Chaetothyriales</taxon>
        <taxon>Herpotrichiellaceae</taxon>
        <taxon>Exophiala</taxon>
    </lineage>
</organism>
<dbReference type="SUPFAM" id="SSF51735">
    <property type="entry name" value="NAD(P)-binding Rossmann-fold domains"/>
    <property type="match status" value="1"/>
</dbReference>
<dbReference type="GeneID" id="89973804"/>
<dbReference type="GO" id="GO:0008270">
    <property type="term" value="F:zinc ion binding"/>
    <property type="evidence" value="ECO:0007669"/>
    <property type="project" value="InterPro"/>
</dbReference>
<dbReference type="InterPro" id="IPR020843">
    <property type="entry name" value="ER"/>
</dbReference>
<evidence type="ECO:0000256" key="3">
    <source>
        <dbReference type="ARBA" id="ARBA00022723"/>
    </source>
</evidence>
<sequence length="347" mass="37417">MGSTSQNSTMKAGQWDPKQQKFFVNDIPIPEPGPGQFLIKIASASLCHSDILATQAPLEEPFTIGHEGAGYIHTIGQGAENRGFQIGDAVGFLYFDGGCYECEGCLAHNSKCQKATALLHGFSTNGFFQEYATVDWQNSVILPCNLDIKKASPVFCAGITAFHAVNSCSLQPKQWLAVIGAGGLGQLATQYAKAMSLNVIAIDINDDTLAICKSQGADYVFNSKTKPSYVEEIKKITNGGCHATAVFSASNAAYASAPSILRVNGILMVVGIAKEPLQVSTYDLAVASYRIMAESTGTPQRMGKAVEFLAKHNIVPEVEFRKLEELDDMVKEMKAGQSQRRKVVVFE</sequence>
<dbReference type="InterPro" id="IPR036291">
    <property type="entry name" value="NAD(P)-bd_dom_sf"/>
</dbReference>
<comment type="similarity">
    <text evidence="2 7">Belongs to the zinc-containing alcohol dehydrogenase family.</text>
</comment>
<dbReference type="SMART" id="SM00829">
    <property type="entry name" value="PKS_ER"/>
    <property type="match status" value="1"/>
</dbReference>
<dbReference type="InterPro" id="IPR013154">
    <property type="entry name" value="ADH-like_N"/>
</dbReference>
<evidence type="ECO:0000313" key="9">
    <source>
        <dbReference type="EMBL" id="KAK5048538.1"/>
    </source>
</evidence>
<protein>
    <recommendedName>
        <fullName evidence="8">Enoyl reductase (ER) domain-containing protein</fullName>
    </recommendedName>
</protein>
<dbReference type="AlphaFoldDB" id="A0AAV9N687"/>
<dbReference type="Gene3D" id="3.90.180.10">
    <property type="entry name" value="Medium-chain alcohol dehydrogenases, catalytic domain"/>
    <property type="match status" value="1"/>
</dbReference>
<keyword evidence="3 7" id="KW-0479">Metal-binding</keyword>
<evidence type="ECO:0000256" key="1">
    <source>
        <dbReference type="ARBA" id="ARBA00001947"/>
    </source>
</evidence>
<evidence type="ECO:0000256" key="5">
    <source>
        <dbReference type="ARBA" id="ARBA00023002"/>
    </source>
</evidence>
<dbReference type="FunFam" id="3.40.50.720:FF:000039">
    <property type="entry name" value="Alcohol dehydrogenase AdhP"/>
    <property type="match status" value="1"/>
</dbReference>
<proteinExistence type="inferred from homology"/>
<dbReference type="PANTHER" id="PTHR42940:SF8">
    <property type="entry name" value="VACUOLAR PROTEIN SORTING-ASSOCIATED PROTEIN 11"/>
    <property type="match status" value="1"/>
</dbReference>
<evidence type="ECO:0000256" key="4">
    <source>
        <dbReference type="ARBA" id="ARBA00022833"/>
    </source>
</evidence>
<evidence type="ECO:0000313" key="10">
    <source>
        <dbReference type="Proteomes" id="UP001358417"/>
    </source>
</evidence>
<gene>
    <name evidence="9" type="ORF">LTR84_005629</name>
</gene>
<evidence type="ECO:0000256" key="2">
    <source>
        <dbReference type="ARBA" id="ARBA00008072"/>
    </source>
</evidence>
<evidence type="ECO:0000256" key="6">
    <source>
        <dbReference type="ARBA" id="ARBA00023027"/>
    </source>
</evidence>
<name>A0AAV9N687_9EURO</name>
<reference evidence="9 10" key="1">
    <citation type="submission" date="2023-08" db="EMBL/GenBank/DDBJ databases">
        <title>Black Yeasts Isolated from many extreme environments.</title>
        <authorList>
            <person name="Coleine C."/>
            <person name="Stajich J.E."/>
            <person name="Selbmann L."/>
        </authorList>
    </citation>
    <scope>NUCLEOTIDE SEQUENCE [LARGE SCALE GENOMIC DNA]</scope>
    <source>
        <strain evidence="9 10">CCFEE 5792</strain>
    </source>
</reference>
<dbReference type="InterPro" id="IPR011032">
    <property type="entry name" value="GroES-like_sf"/>
</dbReference>
<dbReference type="InterPro" id="IPR013149">
    <property type="entry name" value="ADH-like_C"/>
</dbReference>
<keyword evidence="6" id="KW-0520">NAD</keyword>
<dbReference type="InterPro" id="IPR002328">
    <property type="entry name" value="ADH_Zn_CS"/>
</dbReference>
<dbReference type="RefSeq" id="XP_064703897.1">
    <property type="nucleotide sequence ID" value="XM_064849194.1"/>
</dbReference>
<dbReference type="PANTHER" id="PTHR42940">
    <property type="entry name" value="ALCOHOL DEHYDROGENASE 1-RELATED"/>
    <property type="match status" value="1"/>
</dbReference>
<dbReference type="Pfam" id="PF00107">
    <property type="entry name" value="ADH_zinc_N"/>
    <property type="match status" value="1"/>
</dbReference>
<dbReference type="SUPFAM" id="SSF50129">
    <property type="entry name" value="GroES-like"/>
    <property type="match status" value="1"/>
</dbReference>
<keyword evidence="5" id="KW-0560">Oxidoreductase</keyword>
<evidence type="ECO:0000256" key="7">
    <source>
        <dbReference type="RuleBase" id="RU361277"/>
    </source>
</evidence>
<comment type="cofactor">
    <cofactor evidence="1 7">
        <name>Zn(2+)</name>
        <dbReference type="ChEBI" id="CHEBI:29105"/>
    </cofactor>
</comment>
<dbReference type="PROSITE" id="PS00059">
    <property type="entry name" value="ADH_ZINC"/>
    <property type="match status" value="1"/>
</dbReference>
<comment type="caution">
    <text evidence="9">The sequence shown here is derived from an EMBL/GenBank/DDBJ whole genome shotgun (WGS) entry which is preliminary data.</text>
</comment>
<dbReference type="Gene3D" id="3.40.50.720">
    <property type="entry name" value="NAD(P)-binding Rossmann-like Domain"/>
    <property type="match status" value="1"/>
</dbReference>
<dbReference type="GO" id="GO:0004022">
    <property type="term" value="F:alcohol dehydrogenase (NAD+) activity"/>
    <property type="evidence" value="ECO:0007669"/>
    <property type="project" value="TreeGrafter"/>
</dbReference>
<dbReference type="Pfam" id="PF08240">
    <property type="entry name" value="ADH_N"/>
    <property type="match status" value="1"/>
</dbReference>
<dbReference type="Proteomes" id="UP001358417">
    <property type="component" value="Unassembled WGS sequence"/>
</dbReference>